<dbReference type="InterPro" id="IPR018193">
    <property type="entry name" value="Glyc_kinase_flavodox-like_fold"/>
</dbReference>
<reference evidence="1" key="2">
    <citation type="submission" date="2021-04" db="EMBL/GenBank/DDBJ databases">
        <authorList>
            <person name="Gilroy R."/>
        </authorList>
    </citation>
    <scope>NUCLEOTIDE SEQUENCE</scope>
    <source>
        <strain evidence="1">ChiHecolR3B27-1887</strain>
    </source>
</reference>
<proteinExistence type="predicted"/>
<feature type="non-terminal residue" evidence="1">
    <location>
        <position position="1"/>
    </location>
</feature>
<dbReference type="Gene3D" id="3.90.1510.10">
    <property type="entry name" value="Glycerate kinase, domain 2"/>
    <property type="match status" value="1"/>
</dbReference>
<keyword evidence="1" id="KW-0418">Kinase</keyword>
<dbReference type="Proteomes" id="UP000824029">
    <property type="component" value="Unassembled WGS sequence"/>
</dbReference>
<dbReference type="PANTHER" id="PTHR21599:SF0">
    <property type="entry name" value="GLYCERATE KINASE"/>
    <property type="match status" value="1"/>
</dbReference>
<dbReference type="SUPFAM" id="SSF110738">
    <property type="entry name" value="Glycerate kinase I"/>
    <property type="match status" value="1"/>
</dbReference>
<gene>
    <name evidence="1" type="ORF">IAA22_05025</name>
</gene>
<dbReference type="NCBIfam" id="TIGR00045">
    <property type="entry name" value="glycerate kinase"/>
    <property type="match status" value="1"/>
</dbReference>
<dbReference type="GO" id="GO:0031388">
    <property type="term" value="P:organic acid phosphorylation"/>
    <property type="evidence" value="ECO:0007669"/>
    <property type="project" value="InterPro"/>
</dbReference>
<evidence type="ECO:0000313" key="1">
    <source>
        <dbReference type="EMBL" id="HIZ18450.1"/>
    </source>
</evidence>
<keyword evidence="1" id="KW-0808">Transferase</keyword>
<accession>A0A9D2IPX4</accession>
<sequence>ARFTMMCDVDNPLVGPEGASLVFGPQKGASPEVARRLDDGMRNWARVLEETFGRSFDVPGAGAAGGLGAACLALLDAESVSGVTRVLELVGFDALLAGADLCVTGEGHADAQTARGKVVAGVAAACERAGVPCAAVVGGMSADAAGLPDLAAMVPTAIDAMPLEEALGRAEELYALAAERLFSLLALGCELGKRQA</sequence>
<protein>
    <submittedName>
        <fullName evidence="1">Glycerate kinase</fullName>
    </submittedName>
</protein>
<dbReference type="Pfam" id="PF02595">
    <property type="entry name" value="Gly_kinase"/>
    <property type="match status" value="1"/>
</dbReference>
<dbReference type="AlphaFoldDB" id="A0A9D2IPX4"/>
<organism evidence="1 2">
    <name type="scientific">Candidatus Olsenella stercoravium</name>
    <dbReference type="NCBI Taxonomy" id="2838713"/>
    <lineage>
        <taxon>Bacteria</taxon>
        <taxon>Bacillati</taxon>
        <taxon>Actinomycetota</taxon>
        <taxon>Coriobacteriia</taxon>
        <taxon>Coriobacteriales</taxon>
        <taxon>Atopobiaceae</taxon>
        <taxon>Olsenella</taxon>
    </lineage>
</organism>
<reference evidence="1" key="1">
    <citation type="journal article" date="2021" name="PeerJ">
        <title>Extensive microbial diversity within the chicken gut microbiome revealed by metagenomics and culture.</title>
        <authorList>
            <person name="Gilroy R."/>
            <person name="Ravi A."/>
            <person name="Getino M."/>
            <person name="Pursley I."/>
            <person name="Horton D.L."/>
            <person name="Alikhan N.F."/>
            <person name="Baker D."/>
            <person name="Gharbi K."/>
            <person name="Hall N."/>
            <person name="Watson M."/>
            <person name="Adriaenssens E.M."/>
            <person name="Foster-Nyarko E."/>
            <person name="Jarju S."/>
            <person name="Secka A."/>
            <person name="Antonio M."/>
            <person name="Oren A."/>
            <person name="Chaudhuri R.R."/>
            <person name="La Ragione R."/>
            <person name="Hildebrand F."/>
            <person name="Pallen M.J."/>
        </authorList>
    </citation>
    <scope>NUCLEOTIDE SEQUENCE</scope>
    <source>
        <strain evidence="1">ChiHecolR3B27-1887</strain>
    </source>
</reference>
<dbReference type="InterPro" id="IPR004381">
    <property type="entry name" value="Glycerate_kinase"/>
</dbReference>
<name>A0A9D2IPX4_9ACTN</name>
<comment type="caution">
    <text evidence="1">The sequence shown here is derived from an EMBL/GenBank/DDBJ whole genome shotgun (WGS) entry which is preliminary data.</text>
</comment>
<evidence type="ECO:0000313" key="2">
    <source>
        <dbReference type="Proteomes" id="UP000824029"/>
    </source>
</evidence>
<dbReference type="EMBL" id="DXBZ01000094">
    <property type="protein sequence ID" value="HIZ18450.1"/>
    <property type="molecule type" value="Genomic_DNA"/>
</dbReference>
<dbReference type="InterPro" id="IPR036129">
    <property type="entry name" value="Glycerate_kinase_sf"/>
</dbReference>
<dbReference type="GO" id="GO:0008887">
    <property type="term" value="F:glycerate kinase activity"/>
    <property type="evidence" value="ECO:0007669"/>
    <property type="project" value="InterPro"/>
</dbReference>
<dbReference type="PANTHER" id="PTHR21599">
    <property type="entry name" value="GLYCERATE KINASE"/>
    <property type="match status" value="1"/>
</dbReference>